<protein>
    <recommendedName>
        <fullName evidence="4">Abortive infection protein-like C-terminal domain-containing protein</fullName>
    </recommendedName>
</protein>
<dbReference type="Pfam" id="PF14355">
    <property type="entry name" value="Abi_C"/>
    <property type="match status" value="1"/>
</dbReference>
<gene>
    <name evidence="3" type="ORF">SDC9_54434</name>
</gene>
<feature type="domain" description="AbiJ-NTD3" evidence="2">
    <location>
        <begin position="3"/>
        <end position="177"/>
    </location>
</feature>
<dbReference type="EMBL" id="VSSQ01001414">
    <property type="protein sequence ID" value="MPM08122.1"/>
    <property type="molecule type" value="Genomic_DNA"/>
</dbReference>
<name>A0A644WWD1_9ZZZZ</name>
<comment type="caution">
    <text evidence="3">The sequence shown here is derived from an EMBL/GenBank/DDBJ whole genome shotgun (WGS) entry which is preliminary data.</text>
</comment>
<evidence type="ECO:0000259" key="2">
    <source>
        <dbReference type="Pfam" id="PF18860"/>
    </source>
</evidence>
<dbReference type="InterPro" id="IPR026001">
    <property type="entry name" value="Abi-like_C"/>
</dbReference>
<dbReference type="AlphaFoldDB" id="A0A644WWD1"/>
<dbReference type="InterPro" id="IPR041427">
    <property type="entry name" value="AbiJ-NTD3"/>
</dbReference>
<reference evidence="3" key="1">
    <citation type="submission" date="2019-08" db="EMBL/GenBank/DDBJ databases">
        <authorList>
            <person name="Kucharzyk K."/>
            <person name="Murdoch R.W."/>
            <person name="Higgins S."/>
            <person name="Loffler F."/>
        </authorList>
    </citation>
    <scope>NUCLEOTIDE SEQUENCE</scope>
</reference>
<accession>A0A644WWD1</accession>
<evidence type="ECO:0000313" key="3">
    <source>
        <dbReference type="EMBL" id="MPM08122.1"/>
    </source>
</evidence>
<evidence type="ECO:0008006" key="4">
    <source>
        <dbReference type="Google" id="ProtNLM"/>
    </source>
</evidence>
<organism evidence="3">
    <name type="scientific">bioreactor metagenome</name>
    <dbReference type="NCBI Taxonomy" id="1076179"/>
    <lineage>
        <taxon>unclassified sequences</taxon>
        <taxon>metagenomes</taxon>
        <taxon>ecological metagenomes</taxon>
    </lineage>
</organism>
<dbReference type="Pfam" id="PF18860">
    <property type="entry name" value="AbiJ_NTD3"/>
    <property type="match status" value="1"/>
</dbReference>
<feature type="domain" description="Abortive infection protein-like C-terminal" evidence="1">
    <location>
        <begin position="224"/>
        <end position="304"/>
    </location>
</feature>
<evidence type="ECO:0000259" key="1">
    <source>
        <dbReference type="Pfam" id="PF14355"/>
    </source>
</evidence>
<sequence length="316" mass="36513">MNKITDVTRQDIIDLFIIGYKNPNTCENEKYFWSGKLEEPDFLSRLYSLKSMPSTDRRYKDAYGDIYQHRVNNSDWDEDWVFYDSRFGIKTVSDDEWLKFLCEAFHPAVRDERKNWQYLLTLINRLLVVDGFELYEESHISGRPKYSWRKATGKNTVVETQSKTLAQKFNSEYINSQIRLMNESIDKQPYEAIGKAKELFENCCKTILLDRKVVINPDWDVIRLNKETCKLLKLTPDDIDNAVKASETIRKLLGNLSVISQSMAELRNSYGSGHGKDANFKGLSPRHARLAVGATVSAVLFLWETHEEQAGGKVNG</sequence>
<proteinExistence type="predicted"/>